<name>A0A8D8SHM8_9HEMI</name>
<evidence type="ECO:0000256" key="5">
    <source>
        <dbReference type="ARBA" id="ARBA00022490"/>
    </source>
</evidence>
<evidence type="ECO:0000256" key="11">
    <source>
        <dbReference type="ARBA" id="ARBA00023242"/>
    </source>
</evidence>
<reference evidence="19" key="1">
    <citation type="submission" date="2021-05" db="EMBL/GenBank/DDBJ databases">
        <authorList>
            <person name="Alioto T."/>
            <person name="Alioto T."/>
            <person name="Gomez Garrido J."/>
        </authorList>
    </citation>
    <scope>NUCLEOTIDE SEQUENCE</scope>
</reference>
<keyword evidence="4" id="KW-0217">Developmental protein</keyword>
<evidence type="ECO:0000256" key="2">
    <source>
        <dbReference type="ARBA" id="ARBA00004556"/>
    </source>
</evidence>
<dbReference type="EMBL" id="HBUF01216761">
    <property type="protein sequence ID" value="CAG6667561.1"/>
    <property type="molecule type" value="Transcribed_RNA"/>
</dbReference>
<comment type="subunit">
    <text evidence="17">Belongs to the multiprotein complex Integrator, at least composed of IntS1, IntS2, IntS3, IntS4, omd/IntS5, IntS6, defl/IntS7, IntS8, IntS9, IntS10, IntS11, IntS12, asun/IntS13, IntS14 and IntS15. The core complex associates with protein phosphatase 2A subunits mts/PP2A and Pp2A-29B, to form the Integrator-PP2A (INTAC) complex.</text>
</comment>
<dbReference type="EMBL" id="HBUF01216759">
    <property type="protein sequence ID" value="CAG6667559.1"/>
    <property type="molecule type" value="Transcribed_RNA"/>
</dbReference>
<evidence type="ECO:0000256" key="7">
    <source>
        <dbReference type="ARBA" id="ARBA00022776"/>
    </source>
</evidence>
<keyword evidence="9" id="KW-0744">Spermatogenesis</keyword>
<keyword evidence="10" id="KW-0175">Coiled coil</keyword>
<evidence type="ECO:0000256" key="9">
    <source>
        <dbReference type="ARBA" id="ARBA00022871"/>
    </source>
</evidence>
<keyword evidence="5" id="KW-0963">Cytoplasm</keyword>
<dbReference type="GO" id="GO:0051642">
    <property type="term" value="P:centrosome localization"/>
    <property type="evidence" value="ECO:0007669"/>
    <property type="project" value="TreeGrafter"/>
</dbReference>
<keyword evidence="8" id="KW-0221">Differentiation</keyword>
<dbReference type="GO" id="GO:0030154">
    <property type="term" value="P:cell differentiation"/>
    <property type="evidence" value="ECO:0007669"/>
    <property type="project" value="UniProtKB-KW"/>
</dbReference>
<organism evidence="19">
    <name type="scientific">Cacopsylla melanoneura</name>
    <dbReference type="NCBI Taxonomy" id="428564"/>
    <lineage>
        <taxon>Eukaryota</taxon>
        <taxon>Metazoa</taxon>
        <taxon>Ecdysozoa</taxon>
        <taxon>Arthropoda</taxon>
        <taxon>Hexapoda</taxon>
        <taxon>Insecta</taxon>
        <taxon>Pterygota</taxon>
        <taxon>Neoptera</taxon>
        <taxon>Paraneoptera</taxon>
        <taxon>Hemiptera</taxon>
        <taxon>Sternorrhyncha</taxon>
        <taxon>Psylloidea</taxon>
        <taxon>Psyllidae</taxon>
        <taxon>Psyllinae</taxon>
        <taxon>Cacopsylla</taxon>
    </lineage>
</organism>
<feature type="compositionally biased region" description="Low complexity" evidence="18">
    <location>
        <begin position="634"/>
        <end position="647"/>
    </location>
</feature>
<evidence type="ECO:0000256" key="10">
    <source>
        <dbReference type="ARBA" id="ARBA00023054"/>
    </source>
</evidence>
<proteinExistence type="inferred from homology"/>
<evidence type="ECO:0000256" key="17">
    <source>
        <dbReference type="ARBA" id="ARBA00065185"/>
    </source>
</evidence>
<dbReference type="PANTHER" id="PTHR12955:SF1">
    <property type="entry name" value="INTEGRATOR COMPLEX SUBUNIT 13"/>
    <property type="match status" value="1"/>
</dbReference>
<evidence type="ECO:0000256" key="6">
    <source>
        <dbReference type="ARBA" id="ARBA00022618"/>
    </source>
</evidence>
<dbReference type="GO" id="GO:0051321">
    <property type="term" value="P:meiotic cell cycle"/>
    <property type="evidence" value="ECO:0007669"/>
    <property type="project" value="UniProtKB-KW"/>
</dbReference>
<protein>
    <recommendedName>
        <fullName evidence="3">Protein asunder</fullName>
    </recommendedName>
    <alternativeName>
        <fullName evidence="15">Cell cycle regulator Mat89Bb</fullName>
    </alternativeName>
    <alternativeName>
        <fullName evidence="14">Set apart in position or space protein</fullName>
    </alternativeName>
</protein>
<comment type="similarity">
    <text evidence="16">Belongs to the Integrator subunit 13 family.</text>
</comment>
<keyword evidence="7" id="KW-0498">Mitosis</keyword>
<evidence type="ECO:0000256" key="16">
    <source>
        <dbReference type="ARBA" id="ARBA00061603"/>
    </source>
</evidence>
<dbReference type="AlphaFoldDB" id="A0A8D8SHM8"/>
<dbReference type="PANTHER" id="PTHR12955">
    <property type="entry name" value="SARCOMA ANTIGEN NY-SAR-95-RELATED"/>
    <property type="match status" value="1"/>
</dbReference>
<evidence type="ECO:0000256" key="13">
    <source>
        <dbReference type="ARBA" id="ARBA00023306"/>
    </source>
</evidence>
<keyword evidence="12" id="KW-0469">Meiosis</keyword>
<evidence type="ECO:0000256" key="14">
    <source>
        <dbReference type="ARBA" id="ARBA00030658"/>
    </source>
</evidence>
<dbReference type="GO" id="GO:0007283">
    <property type="term" value="P:spermatogenesis"/>
    <property type="evidence" value="ECO:0007669"/>
    <property type="project" value="UniProtKB-KW"/>
</dbReference>
<evidence type="ECO:0000256" key="15">
    <source>
        <dbReference type="ARBA" id="ARBA00032585"/>
    </source>
</evidence>
<feature type="compositionally biased region" description="Low complexity" evidence="18">
    <location>
        <begin position="160"/>
        <end position="170"/>
    </location>
</feature>
<evidence type="ECO:0000256" key="3">
    <source>
        <dbReference type="ARBA" id="ARBA00020501"/>
    </source>
</evidence>
<accession>A0A8D8SHM8</accession>
<dbReference type="EMBL" id="HBUF01216762">
    <property type="protein sequence ID" value="CAG6667562.1"/>
    <property type="molecule type" value="Transcribed_RNA"/>
</dbReference>
<dbReference type="GO" id="GO:0032039">
    <property type="term" value="C:integrator complex"/>
    <property type="evidence" value="ECO:0007669"/>
    <property type="project" value="TreeGrafter"/>
</dbReference>
<evidence type="ECO:0000256" key="12">
    <source>
        <dbReference type="ARBA" id="ARBA00023254"/>
    </source>
</evidence>
<evidence type="ECO:0000256" key="4">
    <source>
        <dbReference type="ARBA" id="ARBA00022473"/>
    </source>
</evidence>
<evidence type="ECO:0000256" key="18">
    <source>
        <dbReference type="SAM" id="MobiDB-lite"/>
    </source>
</evidence>
<evidence type="ECO:0000256" key="1">
    <source>
        <dbReference type="ARBA" id="ARBA00004123"/>
    </source>
</evidence>
<sequence>MSSLINKLYPSNHKTIFVLDHSPYFGISSDYPIELDPTDKSRGPGFIPIAPIFKSLWTSTIEAVFEYCRIVWDLFPDRKLIRVILSDVQAQSLNSWSQEEQNLVHCMYSLTSIGSHPPRQNADCSMMYGLCSALEAMCEPSALQSEKLKQDPGTPTKHNTSSGSGTGESTSKILNRCRIVAVTSVVEPGGVDKLKSHFHSELQRINKIAATSEHMFPIHSCHLVIINVFPCSSKHATTLYSMQHAETPVSALLSTELHCVKAGPELSNKLSHLIQLHYDLASTTVTGIPMKEEQNANSSANYDVEIFHPSEVHAALLKGNLADLATIRAPKPGQSYDTITLRWCTPRSSLAEMHAVTCMHRITPVEVNSRPSSCLIHFLLNGRSVNLELVRRVGGKVISHILTSHGGDIFMHTLATGRSILEDPPSISEGYGGRVTDYRITDFGILMRSNKLMSARRVSSADKLNEKMKTKVERQTMYWPLTISATYIYNNKQLFEPLLTLVQKEEISDAALIQCNQCVYNLVALEAKHEPLLPSNPGTRGKGPKRDEQYRQMWSELEHVVRINNRSENHAKLLQTLLDFKNKSPANMIADESKHTKIELNQALRELDIIKDMNSSSSPGSLERASVIRPTPPTASTDSPLSPPLSSRGKPAARGRSLLDICVNRSKASLHRSKRADFYGRLNAEQGPNGNLVSKLYVDLVVKDEAGERGGKGSKAAPVVVE</sequence>
<dbReference type="GO" id="GO:0048471">
    <property type="term" value="C:perinuclear region of cytoplasm"/>
    <property type="evidence" value="ECO:0007669"/>
    <property type="project" value="UniProtKB-SubCell"/>
</dbReference>
<dbReference type="GO" id="GO:0051301">
    <property type="term" value="P:cell division"/>
    <property type="evidence" value="ECO:0007669"/>
    <property type="project" value="UniProtKB-KW"/>
</dbReference>
<dbReference type="InterPro" id="IPR019355">
    <property type="entry name" value="Cell_cycle_regulator_Mat89Bb"/>
</dbReference>
<dbReference type="GO" id="GO:0007346">
    <property type="term" value="P:regulation of mitotic cell cycle"/>
    <property type="evidence" value="ECO:0007669"/>
    <property type="project" value="TreeGrafter"/>
</dbReference>
<feature type="region of interest" description="Disordered" evidence="18">
    <location>
        <begin position="145"/>
        <end position="170"/>
    </location>
</feature>
<keyword evidence="6" id="KW-0132">Cell division</keyword>
<dbReference type="EMBL" id="HBUF01216760">
    <property type="protein sequence ID" value="CAG6667560.1"/>
    <property type="molecule type" value="Transcribed_RNA"/>
</dbReference>
<feature type="region of interest" description="Disordered" evidence="18">
    <location>
        <begin position="614"/>
        <end position="653"/>
    </location>
</feature>
<keyword evidence="11" id="KW-0539">Nucleus</keyword>
<dbReference type="Pfam" id="PF10221">
    <property type="entry name" value="Mat89Bb"/>
    <property type="match status" value="1"/>
</dbReference>
<evidence type="ECO:0000256" key="8">
    <source>
        <dbReference type="ARBA" id="ARBA00022782"/>
    </source>
</evidence>
<evidence type="ECO:0000313" key="19">
    <source>
        <dbReference type="EMBL" id="CAG6667559.1"/>
    </source>
</evidence>
<keyword evidence="13" id="KW-0131">Cell cycle</keyword>
<comment type="subcellular location">
    <subcellularLocation>
        <location evidence="2">Cytoplasm</location>
        <location evidence="2">Perinuclear region</location>
    </subcellularLocation>
    <subcellularLocation>
        <location evidence="1">Nucleus</location>
    </subcellularLocation>
</comment>